<dbReference type="GO" id="GO:0046990">
    <property type="term" value="F:N-hydroxyarylamine O-acetyltransferase activity"/>
    <property type="evidence" value="ECO:0007669"/>
    <property type="project" value="UniProtKB-EC"/>
</dbReference>
<dbReference type="Gene3D" id="3.30.2140.10">
    <property type="entry name" value="Arylamine N-acetyltransferase"/>
    <property type="match status" value="1"/>
</dbReference>
<dbReference type="RefSeq" id="WP_066626540.1">
    <property type="nucleotide sequence ID" value="NZ_FQXL01000008.1"/>
</dbReference>
<dbReference type="PRINTS" id="PR01543">
    <property type="entry name" value="ANATRNSFRASE"/>
</dbReference>
<dbReference type="PATRIC" id="fig|1121326.3.peg.4170"/>
<name>A0A161WFC9_9CLOT</name>
<organism evidence="3 4">
    <name type="scientific">Clostridium magnum DSM 2767</name>
    <dbReference type="NCBI Taxonomy" id="1121326"/>
    <lineage>
        <taxon>Bacteria</taxon>
        <taxon>Bacillati</taxon>
        <taxon>Bacillota</taxon>
        <taxon>Clostridia</taxon>
        <taxon>Eubacteriales</taxon>
        <taxon>Clostridiaceae</taxon>
        <taxon>Clostridium</taxon>
    </lineage>
</organism>
<dbReference type="OrthoDB" id="7181050at2"/>
<keyword evidence="3" id="KW-0012">Acyltransferase</keyword>
<dbReference type="Gene3D" id="2.40.128.150">
    <property type="entry name" value="Cysteine proteinases"/>
    <property type="match status" value="1"/>
</dbReference>
<dbReference type="SUPFAM" id="SSF54001">
    <property type="entry name" value="Cysteine proteinases"/>
    <property type="match status" value="1"/>
</dbReference>
<comment type="similarity">
    <text evidence="1 2">Belongs to the arylamine N-acetyltransferase family.</text>
</comment>
<proteinExistence type="inferred from homology"/>
<keyword evidence="4" id="KW-1185">Reference proteome</keyword>
<dbReference type="InterPro" id="IPR001447">
    <property type="entry name" value="Arylamine_N-AcTrfase"/>
</dbReference>
<protein>
    <submittedName>
        <fullName evidence="3">N-hydroxyarylamine O-acetyltransferase</fullName>
        <ecNumber evidence="3">2.3.1.118</ecNumber>
    </submittedName>
</protein>
<accession>A0A161WFC9</accession>
<dbReference type="InterPro" id="IPR038765">
    <property type="entry name" value="Papain-like_cys_pep_sf"/>
</dbReference>
<keyword evidence="3" id="KW-0808">Transferase</keyword>
<dbReference type="EC" id="2.3.1.118" evidence="3"/>
<evidence type="ECO:0000256" key="1">
    <source>
        <dbReference type="ARBA" id="ARBA00006547"/>
    </source>
</evidence>
<evidence type="ECO:0000313" key="4">
    <source>
        <dbReference type="Proteomes" id="UP000076603"/>
    </source>
</evidence>
<dbReference type="PANTHER" id="PTHR11786">
    <property type="entry name" value="N-HYDROXYARYLAMINE O-ACETYLTRANSFERASE"/>
    <property type="match status" value="1"/>
</dbReference>
<evidence type="ECO:0000256" key="2">
    <source>
        <dbReference type="RuleBase" id="RU003452"/>
    </source>
</evidence>
<comment type="caution">
    <text evidence="3">The sequence shown here is derived from an EMBL/GenBank/DDBJ whole genome shotgun (WGS) entry which is preliminary data.</text>
</comment>
<dbReference type="Pfam" id="PF00797">
    <property type="entry name" value="Acetyltransf_2"/>
    <property type="match status" value="1"/>
</dbReference>
<evidence type="ECO:0000313" key="3">
    <source>
        <dbReference type="EMBL" id="KZL90345.1"/>
    </source>
</evidence>
<reference evidence="3 4" key="1">
    <citation type="submission" date="2016-04" db="EMBL/GenBank/DDBJ databases">
        <title>Genome sequence of Clostridium magnum DSM 2767.</title>
        <authorList>
            <person name="Poehlein A."/>
            <person name="Uhlig R."/>
            <person name="Fischer R."/>
            <person name="Bahl H."/>
            <person name="Daniel R."/>
        </authorList>
    </citation>
    <scope>NUCLEOTIDE SEQUENCE [LARGE SCALE GENOMIC DNA]</scope>
    <source>
        <strain evidence="3 4">DSM 2767</strain>
    </source>
</reference>
<gene>
    <name evidence="3" type="primary">nhoA</name>
    <name evidence="3" type="ORF">CLMAG_41160</name>
</gene>
<dbReference type="STRING" id="1121326.CLMAG_41160"/>
<sequence length="262" mass="30651">MADNLFNISDYLKRIKYDGKTDISYETLYNLHVAHTLNIPFENLDVYYRRPILLDRESLYKKIVENRRGGYCFEMNGLFSFILKELGFKVTDLLARVEVGGKFFSPKTHQVLMVEIGEKRWLVDVGFGRNGIIAPLLLEEGLDQQQFNHTYRLIKDPKFGYVLQEKVDNKSIYMYAFTLDQCYPTDYLMSNHFTSSFPDSLFLKTQFCTMPTKEGRVALTGEHFKIIENGRVSEKKISNNAEFNELLKKHFSIDLDLIKLQF</sequence>
<dbReference type="Proteomes" id="UP000076603">
    <property type="component" value="Unassembled WGS sequence"/>
</dbReference>
<dbReference type="AlphaFoldDB" id="A0A161WFC9"/>
<dbReference type="PANTHER" id="PTHR11786:SF0">
    <property type="entry name" value="ARYLAMINE N-ACETYLTRANSFERASE 4-RELATED"/>
    <property type="match status" value="1"/>
</dbReference>
<dbReference type="EMBL" id="LWAE01000005">
    <property type="protein sequence ID" value="KZL90345.1"/>
    <property type="molecule type" value="Genomic_DNA"/>
</dbReference>